<name>A0A9Q2EQ53_9GAMM</name>
<proteinExistence type="predicted"/>
<dbReference type="AlphaFoldDB" id="A0A9Q2EQ53"/>
<accession>A0A9Q2EQ53</accession>
<keyword evidence="2" id="KW-1185">Reference proteome</keyword>
<dbReference type="RefSeq" id="WP_193398161.1">
    <property type="nucleotide sequence ID" value="NZ_CP065177.1"/>
</dbReference>
<gene>
    <name evidence="1" type="ORF">IG609_008610</name>
</gene>
<reference evidence="1 2" key="1">
    <citation type="journal article" date="2021" name="Int. J. Syst. Evol. Microbiol.">
        <title>&lt;i&gt;Pectobacterium quasiaquaticum&lt;/i&gt; sp. nov., isolated from waterways.</title>
        <authorList>
            <person name="Ben Moussa H."/>
            <person name="Pedron J."/>
            <person name="Bertrand C."/>
            <person name="Hecquet A."/>
            <person name="Barny M.A."/>
        </authorList>
    </citation>
    <scope>NUCLEOTIDE SEQUENCE [LARGE SCALE GENOMIC DNA]</scope>
    <source>
        <strain evidence="1 2">A477-S1-J17</strain>
    </source>
</reference>
<evidence type="ECO:0000313" key="2">
    <source>
        <dbReference type="Proteomes" id="UP000806577"/>
    </source>
</evidence>
<organism evidence="1 2">
    <name type="scientific">Pectobacterium quasiaquaticum</name>
    <dbReference type="NCBI Taxonomy" id="2774015"/>
    <lineage>
        <taxon>Bacteria</taxon>
        <taxon>Pseudomonadati</taxon>
        <taxon>Pseudomonadota</taxon>
        <taxon>Gammaproteobacteria</taxon>
        <taxon>Enterobacterales</taxon>
        <taxon>Pectobacteriaceae</taxon>
        <taxon>Pectobacterium</taxon>
    </lineage>
</organism>
<dbReference type="EMBL" id="CP065177">
    <property type="protein sequence ID" value="URG50953.1"/>
    <property type="molecule type" value="Genomic_DNA"/>
</dbReference>
<sequence>MIVNIAINNSGIRCAKRMLKISINTIMETP</sequence>
<protein>
    <submittedName>
        <fullName evidence="1">Uncharacterized protein</fullName>
    </submittedName>
</protein>
<dbReference type="KEGG" id="pqu:IG609_008610"/>
<dbReference type="Proteomes" id="UP000806577">
    <property type="component" value="Chromosome"/>
</dbReference>
<evidence type="ECO:0000313" key="1">
    <source>
        <dbReference type="EMBL" id="URG50953.1"/>
    </source>
</evidence>